<dbReference type="Proteomes" id="UP001143856">
    <property type="component" value="Unassembled WGS sequence"/>
</dbReference>
<keyword evidence="2" id="KW-1185">Reference proteome</keyword>
<accession>A0ACC1N1Y2</accession>
<comment type="caution">
    <text evidence="1">The sequence shown here is derived from an EMBL/GenBank/DDBJ whole genome shotgun (WGS) entry which is preliminary data.</text>
</comment>
<dbReference type="EMBL" id="JAPDGR010003151">
    <property type="protein sequence ID" value="KAJ2972491.1"/>
    <property type="molecule type" value="Genomic_DNA"/>
</dbReference>
<evidence type="ECO:0000313" key="2">
    <source>
        <dbReference type="Proteomes" id="UP001143856"/>
    </source>
</evidence>
<evidence type="ECO:0000313" key="1">
    <source>
        <dbReference type="EMBL" id="KAJ2972491.1"/>
    </source>
</evidence>
<organism evidence="1 2">
    <name type="scientific">Xylaria curta</name>
    <dbReference type="NCBI Taxonomy" id="42375"/>
    <lineage>
        <taxon>Eukaryota</taxon>
        <taxon>Fungi</taxon>
        <taxon>Dikarya</taxon>
        <taxon>Ascomycota</taxon>
        <taxon>Pezizomycotina</taxon>
        <taxon>Sordariomycetes</taxon>
        <taxon>Xylariomycetidae</taxon>
        <taxon>Xylariales</taxon>
        <taxon>Xylariaceae</taxon>
        <taxon>Xylaria</taxon>
    </lineage>
</organism>
<gene>
    <name evidence="1" type="ORF">NUW58_g9174</name>
</gene>
<proteinExistence type="predicted"/>
<name>A0ACC1N1Y2_9PEZI</name>
<reference evidence="1" key="1">
    <citation type="submission" date="2022-10" db="EMBL/GenBank/DDBJ databases">
        <title>Genome Sequence of Xylaria curta.</title>
        <authorList>
            <person name="Buettner E."/>
        </authorList>
    </citation>
    <scope>NUCLEOTIDE SEQUENCE</scope>
    <source>
        <strain evidence="1">Babe10</strain>
    </source>
</reference>
<protein>
    <submittedName>
        <fullName evidence="1">Uncharacterized protein</fullName>
    </submittedName>
</protein>
<sequence>MAAASLSPALRLGCTASVVSTILAAVAKHGTIGLMRSMHSALTRQDIPVRINAIAPSWTATGMVMEQVFKKFGVYTQSSDVVARAAAMLMADESRSGHLIHVDRGVYKEVDEAYLLPAFDSLMHKDTANEDDTFWRVAEAYAEASKQNAQAAA</sequence>